<reference evidence="1" key="2">
    <citation type="journal article" date="2024" name="Plant">
        <title>Genomic evolution and insights into agronomic trait innovations of Sesamum species.</title>
        <authorList>
            <person name="Miao H."/>
            <person name="Wang L."/>
            <person name="Qu L."/>
            <person name="Liu H."/>
            <person name="Sun Y."/>
            <person name="Le M."/>
            <person name="Wang Q."/>
            <person name="Wei S."/>
            <person name="Zheng Y."/>
            <person name="Lin W."/>
            <person name="Duan Y."/>
            <person name="Cao H."/>
            <person name="Xiong S."/>
            <person name="Wang X."/>
            <person name="Wei L."/>
            <person name="Li C."/>
            <person name="Ma Q."/>
            <person name="Ju M."/>
            <person name="Zhao R."/>
            <person name="Li G."/>
            <person name="Mu C."/>
            <person name="Tian Q."/>
            <person name="Mei H."/>
            <person name="Zhang T."/>
            <person name="Gao T."/>
            <person name="Zhang H."/>
        </authorList>
    </citation>
    <scope>NUCLEOTIDE SEQUENCE</scope>
    <source>
        <strain evidence="1">KEN8</strain>
    </source>
</reference>
<sequence length="132" mass="14717">MMLSWSFRTISTLGLRHGPDSHGGQQWGILDNGRKPDPAISRVNPEIYEGTPKAKAALWVPTDAGVRKHGENRIRYPGVAWLSSARVVRCLVKSYNERPRFCVAGTCGVAKEKVAWQRTSDRRIESRGKSGQ</sequence>
<reference evidence="1" key="1">
    <citation type="submission" date="2020-06" db="EMBL/GenBank/DDBJ databases">
        <authorList>
            <person name="Li T."/>
            <person name="Hu X."/>
            <person name="Zhang T."/>
            <person name="Song X."/>
            <person name="Zhang H."/>
            <person name="Dai N."/>
            <person name="Sheng W."/>
            <person name="Hou X."/>
            <person name="Wei L."/>
        </authorList>
    </citation>
    <scope>NUCLEOTIDE SEQUENCE</scope>
    <source>
        <strain evidence="1">KEN8</strain>
        <tissue evidence="1">Leaf</tissue>
    </source>
</reference>
<comment type="caution">
    <text evidence="1">The sequence shown here is derived from an EMBL/GenBank/DDBJ whole genome shotgun (WGS) entry which is preliminary data.</text>
</comment>
<dbReference type="EMBL" id="JACGWM010001267">
    <property type="protein sequence ID" value="KAL0294015.1"/>
    <property type="molecule type" value="Genomic_DNA"/>
</dbReference>
<protein>
    <submittedName>
        <fullName evidence="1">Uncharacterized protein</fullName>
    </submittedName>
</protein>
<evidence type="ECO:0000313" key="1">
    <source>
        <dbReference type="EMBL" id="KAL0294015.1"/>
    </source>
</evidence>
<accession>A0AAW2JHT5</accession>
<dbReference type="AlphaFoldDB" id="A0AAW2JHT5"/>
<name>A0AAW2JHT5_9LAMI</name>
<gene>
    <name evidence="1" type="ORF">Scaly_3130600</name>
</gene>
<organism evidence="1">
    <name type="scientific">Sesamum calycinum</name>
    <dbReference type="NCBI Taxonomy" id="2727403"/>
    <lineage>
        <taxon>Eukaryota</taxon>
        <taxon>Viridiplantae</taxon>
        <taxon>Streptophyta</taxon>
        <taxon>Embryophyta</taxon>
        <taxon>Tracheophyta</taxon>
        <taxon>Spermatophyta</taxon>
        <taxon>Magnoliopsida</taxon>
        <taxon>eudicotyledons</taxon>
        <taxon>Gunneridae</taxon>
        <taxon>Pentapetalae</taxon>
        <taxon>asterids</taxon>
        <taxon>lamiids</taxon>
        <taxon>Lamiales</taxon>
        <taxon>Pedaliaceae</taxon>
        <taxon>Sesamum</taxon>
    </lineage>
</organism>
<proteinExistence type="predicted"/>